<sequence length="470" mass="53068">MSFASVLDSYCSSLNCTNARIAQQCGISASSLSRYRSGSRLPANNSKTISDLARGIAALSKRIEADREYKQSEIAISLEAARKGLHIVGTSFSERLDKLMTTFGIRNTELAGIAKIDPSYLSRIRSGQRMPIDRESLAQPCASIVAHWCVYNNDFGPLLLLIDEYAEPLGKLNDYSDIESALAEDIMEWLIGNEIAEADIAETKKLFDWMESFDFAQSTRDLLRFVEMEPADLAPRAGFFYGLEAMRSTELEFMNIAASARASLVSLSSAAPTMYDDADDMYFKKHMAAVSRIIQRGGRINVIHSFERPLHEALVSLQYWMPLYMTGRVTPYSLRGMRSRLFTHVNYVCEYCAMSSEAVVGHPSEARYYMSLLPEDIAYYNRKFELILEKAEPLLEIYLADIPGDLERFEEGEKGRRANTKSREVCAGMYENIRIMMYPTDCVVVSLLKEPVAHLVIRIPKMRYAISLMN</sequence>
<dbReference type="InterPro" id="IPR001387">
    <property type="entry name" value="Cro/C1-type_HTH"/>
</dbReference>
<dbReference type="AlphaFoldDB" id="W0FMH4"/>
<reference evidence="1" key="1">
    <citation type="journal article" date="2013" name="PLoS ONE">
        <title>Metagenomic insights into the carbohydrate-active enzymes carried by the microorganisms adhering to solid digesta in the rumen of cows.</title>
        <authorList>
            <person name="Wang L."/>
            <person name="Hatem A."/>
            <person name="Catalyurek U.V."/>
            <person name="Morrison M."/>
            <person name="Yu Z."/>
        </authorList>
    </citation>
    <scope>NUCLEOTIDE SEQUENCE</scope>
</reference>
<protein>
    <submittedName>
        <fullName evidence="1">Toxin-antitoxin system, antitoxin component, Xre family</fullName>
    </submittedName>
</protein>
<dbReference type="EMBL" id="KC246867">
    <property type="protein sequence ID" value="AHF26108.1"/>
    <property type="molecule type" value="Genomic_DNA"/>
</dbReference>
<proteinExistence type="predicted"/>
<dbReference type="CDD" id="cd00093">
    <property type="entry name" value="HTH_XRE"/>
    <property type="match status" value="1"/>
</dbReference>
<accession>W0FMH4</accession>
<evidence type="ECO:0000313" key="1">
    <source>
        <dbReference type="EMBL" id="AHF26108.1"/>
    </source>
</evidence>
<name>W0FMH4_9BACT</name>
<organism evidence="1">
    <name type="scientific">uncultured bacterium Contigcl_1769</name>
    <dbReference type="NCBI Taxonomy" id="1393659"/>
    <lineage>
        <taxon>Bacteria</taxon>
        <taxon>environmental samples</taxon>
    </lineage>
</organism>